<dbReference type="InterPro" id="IPR023562">
    <property type="entry name" value="ClpP/TepA"/>
</dbReference>
<keyword evidence="4" id="KW-0378">Hydrolase</keyword>
<keyword evidence="2" id="KW-0963">Cytoplasm</keyword>
<gene>
    <name evidence="8" type="ORF">BN626_01926</name>
</gene>
<dbReference type="Pfam" id="PF00574">
    <property type="entry name" value="CLP_protease"/>
    <property type="match status" value="1"/>
</dbReference>
<dbReference type="GO" id="GO:0006515">
    <property type="term" value="P:protein quality control for misfolded or incompletely synthesized proteins"/>
    <property type="evidence" value="ECO:0007669"/>
    <property type="project" value="TreeGrafter"/>
</dbReference>
<dbReference type="PANTHER" id="PTHR10381:SF70">
    <property type="entry name" value="ATP-DEPENDENT CLP PROTEASE PROTEOLYTIC SUBUNIT"/>
    <property type="match status" value="1"/>
</dbReference>
<feature type="region of interest" description="Disordered" evidence="7">
    <location>
        <begin position="375"/>
        <end position="397"/>
    </location>
</feature>
<evidence type="ECO:0000256" key="7">
    <source>
        <dbReference type="SAM" id="MobiDB-lite"/>
    </source>
</evidence>
<evidence type="ECO:0000256" key="2">
    <source>
        <dbReference type="ARBA" id="ARBA00022490"/>
    </source>
</evidence>
<comment type="similarity">
    <text evidence="1 6">Belongs to the peptidase S14 family.</text>
</comment>
<dbReference type="SUPFAM" id="SSF52096">
    <property type="entry name" value="ClpP/crotonase"/>
    <property type="match status" value="1"/>
</dbReference>
<dbReference type="Proteomes" id="UP000018162">
    <property type="component" value="Unassembled WGS sequence"/>
</dbReference>
<evidence type="ECO:0000256" key="4">
    <source>
        <dbReference type="ARBA" id="ARBA00022801"/>
    </source>
</evidence>
<evidence type="ECO:0000256" key="3">
    <source>
        <dbReference type="ARBA" id="ARBA00022670"/>
    </source>
</evidence>
<dbReference type="EMBL" id="CBFV010000094">
    <property type="protein sequence ID" value="CDC75026.1"/>
    <property type="molecule type" value="Genomic_DNA"/>
</dbReference>
<dbReference type="GO" id="GO:0051117">
    <property type="term" value="F:ATPase binding"/>
    <property type="evidence" value="ECO:0007669"/>
    <property type="project" value="TreeGrafter"/>
</dbReference>
<name>R6U4M3_9FIRM</name>
<feature type="region of interest" description="Disordered" evidence="7">
    <location>
        <begin position="243"/>
        <end position="273"/>
    </location>
</feature>
<organism evidence="8 9">
    <name type="scientific">Agathobacter rectalis CAG:36</name>
    <dbReference type="NCBI Taxonomy" id="1263079"/>
    <lineage>
        <taxon>Bacteria</taxon>
        <taxon>Bacillati</taxon>
        <taxon>Bacillota</taxon>
        <taxon>Clostridia</taxon>
        <taxon>Lachnospirales</taxon>
        <taxon>Lachnospiraceae</taxon>
        <taxon>Agathobacter</taxon>
    </lineage>
</organism>
<dbReference type="NCBIfam" id="NF045542">
    <property type="entry name" value="Clp_rel_HeadMat"/>
    <property type="match status" value="1"/>
</dbReference>
<dbReference type="InterPro" id="IPR029045">
    <property type="entry name" value="ClpP/crotonase-like_dom_sf"/>
</dbReference>
<evidence type="ECO:0000256" key="1">
    <source>
        <dbReference type="ARBA" id="ARBA00007039"/>
    </source>
</evidence>
<proteinExistence type="inferred from homology"/>
<keyword evidence="5" id="KW-0720">Serine protease</keyword>
<dbReference type="Gene3D" id="3.90.226.10">
    <property type="entry name" value="2-enoyl-CoA Hydratase, Chain A, domain 1"/>
    <property type="match status" value="1"/>
</dbReference>
<keyword evidence="3" id="KW-0645">Protease</keyword>
<sequence>MKAPHSLHMGPAPAAAPAATATKFWNVASVSEDEGEITLYGDVMSQQPIDWWTGEPEPGLYITPEGFMEDLADVKDKAHITVKLNSCGGDLYTGIAIHNALKALSGDVNVVVEGIAASAASVIMCAGDTVTVYPGSLIMIHGVSVMLWDSLNIQDMKQLIKGMDASERAVAAIYNKKTGIDVDTLRGMMTKETWMTGQEALDKGFADALKEDEEEPDMSMSSDRKVLYVNGVSHNIEGLHNIPGTIPIQRSAKPAKRPAANKRPTNKAATKTEGGKNHMTLEELRAQEPELVSQIEQEARNTAQTQTTDAVAAERQRLADIDSIAASIPDQQLVHDAKYGDEPCTAQELCFRVMQQSAASGQQFLANYTADGAASGTAKVGAAPNGGTPATKEEQDAADIQAVVNAYNASKGGTQK</sequence>
<dbReference type="AlphaFoldDB" id="R6U4M3"/>
<dbReference type="InterPro" id="IPR001907">
    <property type="entry name" value="ClpP"/>
</dbReference>
<evidence type="ECO:0000313" key="8">
    <source>
        <dbReference type="EMBL" id="CDC75026.1"/>
    </source>
</evidence>
<reference evidence="8" key="1">
    <citation type="submission" date="2012-11" db="EMBL/GenBank/DDBJ databases">
        <title>Dependencies among metagenomic species, viruses, plasmids and units of genetic variation.</title>
        <authorList>
            <person name="Nielsen H.B."/>
            <person name="Almeida M."/>
            <person name="Juncker A.S."/>
            <person name="Rasmussen S."/>
            <person name="Li J."/>
            <person name="Sunagawa S."/>
            <person name="Plichta D."/>
            <person name="Gautier L."/>
            <person name="Le Chatelier E."/>
            <person name="Peletier E."/>
            <person name="Bonde I."/>
            <person name="Nielsen T."/>
            <person name="Manichanh C."/>
            <person name="Arumugam M."/>
            <person name="Batto J."/>
            <person name="Santos M.B.Q.D."/>
            <person name="Blom N."/>
            <person name="Borruel N."/>
            <person name="Burgdorf K.S."/>
            <person name="Boumezbeur F."/>
            <person name="Casellas F."/>
            <person name="Dore J."/>
            <person name="Guarner F."/>
            <person name="Hansen T."/>
            <person name="Hildebrand F."/>
            <person name="Kaas R.S."/>
            <person name="Kennedy S."/>
            <person name="Kristiansen K."/>
            <person name="Kultima J.R."/>
            <person name="Leonard P."/>
            <person name="Levenez F."/>
            <person name="Lund O."/>
            <person name="Moumen B."/>
            <person name="Le Paslier D."/>
            <person name="Pons N."/>
            <person name="Pedersen O."/>
            <person name="Prifti E."/>
            <person name="Qin J."/>
            <person name="Raes J."/>
            <person name="Tap J."/>
            <person name="Tims S."/>
            <person name="Ussery D.W."/>
            <person name="Yamada T."/>
            <person name="MetaHit consortium"/>
            <person name="Renault P."/>
            <person name="Sicheritz-Ponten T."/>
            <person name="Bork P."/>
            <person name="Wang J."/>
            <person name="Brunak S."/>
            <person name="Ehrlich S.D."/>
        </authorList>
    </citation>
    <scope>NUCLEOTIDE SEQUENCE [LARGE SCALE GENOMIC DNA]</scope>
</reference>
<evidence type="ECO:0000313" key="9">
    <source>
        <dbReference type="Proteomes" id="UP000018162"/>
    </source>
</evidence>
<dbReference type="PANTHER" id="PTHR10381">
    <property type="entry name" value="ATP-DEPENDENT CLP PROTEASE PROTEOLYTIC SUBUNIT"/>
    <property type="match status" value="1"/>
</dbReference>
<accession>R6U4M3</accession>
<comment type="caution">
    <text evidence="8">The sequence shown here is derived from an EMBL/GenBank/DDBJ whole genome shotgun (WGS) entry which is preliminary data.</text>
</comment>
<evidence type="ECO:0000256" key="5">
    <source>
        <dbReference type="ARBA" id="ARBA00022825"/>
    </source>
</evidence>
<dbReference type="GO" id="GO:0009368">
    <property type="term" value="C:endopeptidase Clp complex"/>
    <property type="evidence" value="ECO:0007669"/>
    <property type="project" value="TreeGrafter"/>
</dbReference>
<protein>
    <recommendedName>
        <fullName evidence="6">ATP-dependent Clp protease proteolytic subunit</fullName>
    </recommendedName>
</protein>
<dbReference type="GO" id="GO:0004252">
    <property type="term" value="F:serine-type endopeptidase activity"/>
    <property type="evidence" value="ECO:0007669"/>
    <property type="project" value="InterPro"/>
</dbReference>
<evidence type="ECO:0000256" key="6">
    <source>
        <dbReference type="RuleBase" id="RU003567"/>
    </source>
</evidence>
<dbReference type="CDD" id="cd07016">
    <property type="entry name" value="S14_ClpP_1"/>
    <property type="match status" value="1"/>
</dbReference>
<dbReference type="PRINTS" id="PR00127">
    <property type="entry name" value="CLPPROTEASEP"/>
</dbReference>
<dbReference type="GO" id="GO:0004176">
    <property type="term" value="F:ATP-dependent peptidase activity"/>
    <property type="evidence" value="ECO:0007669"/>
    <property type="project" value="InterPro"/>
</dbReference>